<dbReference type="Proteomes" id="UP001329313">
    <property type="component" value="Chromosome"/>
</dbReference>
<evidence type="ECO:0000313" key="4">
    <source>
        <dbReference type="EMBL" id="WOQ69314.1"/>
    </source>
</evidence>
<dbReference type="EMBL" id="CP137080">
    <property type="protein sequence ID" value="WOQ69314.1"/>
    <property type="molecule type" value="Genomic_DNA"/>
</dbReference>
<dbReference type="KEGG" id="mliy:RYJ27_11525"/>
<accession>A0AAU0MG96</accession>
<dbReference type="InterPro" id="IPR007742">
    <property type="entry name" value="NosD_dom"/>
</dbReference>
<dbReference type="SUPFAM" id="SSF51126">
    <property type="entry name" value="Pectin lyase-like"/>
    <property type="match status" value="2"/>
</dbReference>
<keyword evidence="5" id="KW-1185">Reference proteome</keyword>
<dbReference type="AlphaFoldDB" id="A0AAU0MG96"/>
<name>A0AAU0MG96_9MICO</name>
<feature type="transmembrane region" description="Helical" evidence="2">
    <location>
        <begin position="31"/>
        <end position="52"/>
    </location>
</feature>
<proteinExistence type="predicted"/>
<dbReference type="InterPro" id="IPR011050">
    <property type="entry name" value="Pectin_lyase_fold/virulence"/>
</dbReference>
<evidence type="ECO:0000313" key="5">
    <source>
        <dbReference type="Proteomes" id="UP001329313"/>
    </source>
</evidence>
<dbReference type="SMART" id="SM00710">
    <property type="entry name" value="PbH1"/>
    <property type="match status" value="8"/>
</dbReference>
<evidence type="ECO:0000256" key="2">
    <source>
        <dbReference type="SAM" id="Phobius"/>
    </source>
</evidence>
<keyword evidence="2" id="KW-0472">Membrane</keyword>
<dbReference type="Pfam" id="PF05048">
    <property type="entry name" value="NosD"/>
    <property type="match status" value="1"/>
</dbReference>
<evidence type="ECO:0000259" key="3">
    <source>
        <dbReference type="Pfam" id="PF05048"/>
    </source>
</evidence>
<dbReference type="RefSeq" id="WP_330170440.1">
    <property type="nucleotide sequence ID" value="NZ_CP137080.1"/>
</dbReference>
<feature type="domain" description="Periplasmic copper-binding protein NosD beta helix" evidence="3">
    <location>
        <begin position="241"/>
        <end position="355"/>
    </location>
</feature>
<reference evidence="4 5" key="1">
    <citation type="submission" date="2023-10" db="EMBL/GenBank/DDBJ databases">
        <title>Y20.</title>
        <authorList>
            <person name="Zhang G."/>
            <person name="Ding Y."/>
        </authorList>
    </citation>
    <scope>NUCLEOTIDE SEQUENCE [LARGE SCALE GENOMIC DNA]</scope>
    <source>
        <strain evidence="4 5">Y20</strain>
    </source>
</reference>
<dbReference type="InterPro" id="IPR012334">
    <property type="entry name" value="Pectin_lyas_fold"/>
</dbReference>
<keyword evidence="2" id="KW-0812">Transmembrane</keyword>
<feature type="region of interest" description="Disordered" evidence="1">
    <location>
        <begin position="1"/>
        <end position="27"/>
    </location>
</feature>
<gene>
    <name evidence="4" type="ORF">RYJ27_11525</name>
</gene>
<dbReference type="InterPro" id="IPR006626">
    <property type="entry name" value="PbH1"/>
</dbReference>
<protein>
    <submittedName>
        <fullName evidence="4">NosD domain-containing protein</fullName>
    </submittedName>
</protein>
<sequence length="516" mass="52711">MLGADGDQGTSSAHAREHEASGGHRPHRRAWVAPVAASGGAVLVGGAIWLLAPLAVAAQSEPAPTVTSLVPLITSTVPAGTSAVLAGPGIDPTGATVSTDGVRAFIASLPAEGVRTVEVPSGSVIRLDGTIEIPGNTILRGGGELRWTEGISESAALSVVGDNVEISGVTMTNPNELGSAEGDRNYGIEIKASDVRVIGNHIERFQNGIAVRYGGEFHDIVISGNRVKDVIGVGAGPDSRENRGEDRGDGIVVWGAQATVTGNIVNAKPGTDARVGIHTESITLGNTEDAPHTASMVAITGNVVYGQFRRSIVSENVAHTTITGNTVADATWWGIAVILRSHDSVVADNTILYTRTAADGQGQNYDPRRAPIMIYGGVERAQISGNSLVVKPGAEARAFIVIQGEGDQAPADITVDGNTGFNDEGTVTDGIATVGTTSGVRVTDNRLEGFSSAGVSLSRTSDYLVDRNELSGAGAAVGVRIEDSSGWGRVTGNITTGVGSAVEAPDGADVSGNLAP</sequence>
<dbReference type="Gene3D" id="2.160.20.10">
    <property type="entry name" value="Single-stranded right-handed beta-helix, Pectin lyase-like"/>
    <property type="match status" value="2"/>
</dbReference>
<evidence type="ECO:0000256" key="1">
    <source>
        <dbReference type="SAM" id="MobiDB-lite"/>
    </source>
</evidence>
<keyword evidence="2" id="KW-1133">Transmembrane helix</keyword>
<organism evidence="4 5">
    <name type="scientific">Microbacterium limosum</name>
    <dbReference type="NCBI Taxonomy" id="3079935"/>
    <lineage>
        <taxon>Bacteria</taxon>
        <taxon>Bacillati</taxon>
        <taxon>Actinomycetota</taxon>
        <taxon>Actinomycetes</taxon>
        <taxon>Micrococcales</taxon>
        <taxon>Microbacteriaceae</taxon>
        <taxon>Microbacterium</taxon>
    </lineage>
</organism>